<dbReference type="AlphaFoldDB" id="A0A2N3PN58"/>
<dbReference type="Proteomes" id="UP000233293">
    <property type="component" value="Unassembled WGS sequence"/>
</dbReference>
<gene>
    <name evidence="1" type="ORF">CWS72_24915</name>
</gene>
<name>A0A2N3PN58_9PROT</name>
<evidence type="ECO:0000313" key="2">
    <source>
        <dbReference type="Proteomes" id="UP000233293"/>
    </source>
</evidence>
<keyword evidence="2" id="KW-1185">Reference proteome</keyword>
<reference evidence="2" key="1">
    <citation type="submission" date="2017-12" db="EMBL/GenBank/DDBJ databases">
        <title>Draft genome sequence of Telmatospirillum siberiense 26-4b1T, an acidotolerant peatland alphaproteobacterium potentially involved in sulfur cycling.</title>
        <authorList>
            <person name="Hausmann B."/>
            <person name="Pjevac P."/>
            <person name="Schreck K."/>
            <person name="Herbold C.W."/>
            <person name="Daims H."/>
            <person name="Wagner M."/>
            <person name="Pester M."/>
            <person name="Loy A."/>
        </authorList>
    </citation>
    <scope>NUCLEOTIDE SEQUENCE [LARGE SCALE GENOMIC DNA]</scope>
    <source>
        <strain evidence="2">26-4b1</strain>
    </source>
</reference>
<accession>A0A2N3PN58</accession>
<proteinExistence type="predicted"/>
<dbReference type="EMBL" id="PIUM01000043">
    <property type="protein sequence ID" value="PKU21833.1"/>
    <property type="molecule type" value="Genomic_DNA"/>
</dbReference>
<comment type="caution">
    <text evidence="1">The sequence shown here is derived from an EMBL/GenBank/DDBJ whole genome shotgun (WGS) entry which is preliminary data.</text>
</comment>
<sequence>MTQAGLASPEAVVAAVCMARRLGPTRMETLMNSRRAESFLLDLTSHVRKSNMRSLESAEEIQRALKEILDPLITSYFRA</sequence>
<organism evidence="1 2">
    <name type="scientific">Telmatospirillum siberiense</name>
    <dbReference type="NCBI Taxonomy" id="382514"/>
    <lineage>
        <taxon>Bacteria</taxon>
        <taxon>Pseudomonadati</taxon>
        <taxon>Pseudomonadota</taxon>
        <taxon>Alphaproteobacteria</taxon>
        <taxon>Rhodospirillales</taxon>
        <taxon>Rhodospirillaceae</taxon>
        <taxon>Telmatospirillum</taxon>
    </lineage>
</organism>
<evidence type="ECO:0000313" key="1">
    <source>
        <dbReference type="EMBL" id="PKU21833.1"/>
    </source>
</evidence>
<protein>
    <submittedName>
        <fullName evidence="1">Uncharacterized protein</fullName>
    </submittedName>
</protein>